<name>A0ABQ9I0F3_9NEOP</name>
<sequence length="191" mass="21679">MFKLCSPCCIPVIKHIINHYFQLSTFPTTWKQTKIIPLGKISHPTEFKHPCPFSILPVMSKIIEGIECWYTSGFRLYHSTYTALLVTADFIYKSMDEGKVMFAIFLDFTKAFDTINLKKLLGFQMTPADSLRTTLKTAHSSLKYKRIREDHISIGSQYKRSSTGLNSLPIIILTLHHPACAASNMLNAIST</sequence>
<gene>
    <name evidence="1" type="ORF">PR048_009492</name>
</gene>
<proteinExistence type="predicted"/>
<dbReference type="EMBL" id="JARBHB010000003">
    <property type="protein sequence ID" value="KAJ8889987.1"/>
    <property type="molecule type" value="Genomic_DNA"/>
</dbReference>
<organism evidence="1 2">
    <name type="scientific">Dryococelus australis</name>
    <dbReference type="NCBI Taxonomy" id="614101"/>
    <lineage>
        <taxon>Eukaryota</taxon>
        <taxon>Metazoa</taxon>
        <taxon>Ecdysozoa</taxon>
        <taxon>Arthropoda</taxon>
        <taxon>Hexapoda</taxon>
        <taxon>Insecta</taxon>
        <taxon>Pterygota</taxon>
        <taxon>Neoptera</taxon>
        <taxon>Polyneoptera</taxon>
        <taxon>Phasmatodea</taxon>
        <taxon>Verophasmatodea</taxon>
        <taxon>Anareolatae</taxon>
        <taxon>Phasmatidae</taxon>
        <taxon>Eurycanthinae</taxon>
        <taxon>Dryococelus</taxon>
    </lineage>
</organism>
<reference evidence="1 2" key="1">
    <citation type="submission" date="2023-02" db="EMBL/GenBank/DDBJ databases">
        <title>LHISI_Scaffold_Assembly.</title>
        <authorList>
            <person name="Stuart O.P."/>
            <person name="Cleave R."/>
            <person name="Magrath M.J.L."/>
            <person name="Mikheyev A.S."/>
        </authorList>
    </citation>
    <scope>NUCLEOTIDE SEQUENCE [LARGE SCALE GENOMIC DNA]</scope>
    <source>
        <strain evidence="1">Daus_M_001</strain>
        <tissue evidence="1">Leg muscle</tissue>
    </source>
</reference>
<evidence type="ECO:0008006" key="3">
    <source>
        <dbReference type="Google" id="ProtNLM"/>
    </source>
</evidence>
<dbReference type="Proteomes" id="UP001159363">
    <property type="component" value="Chromosome 3"/>
</dbReference>
<protein>
    <recommendedName>
        <fullName evidence="3">Reverse transcriptase domain-containing protein</fullName>
    </recommendedName>
</protein>
<accession>A0ABQ9I0F3</accession>
<keyword evidence="2" id="KW-1185">Reference proteome</keyword>
<evidence type="ECO:0000313" key="1">
    <source>
        <dbReference type="EMBL" id="KAJ8889987.1"/>
    </source>
</evidence>
<comment type="caution">
    <text evidence="1">The sequence shown here is derived from an EMBL/GenBank/DDBJ whole genome shotgun (WGS) entry which is preliminary data.</text>
</comment>
<evidence type="ECO:0000313" key="2">
    <source>
        <dbReference type="Proteomes" id="UP001159363"/>
    </source>
</evidence>